<organism evidence="2 3">
    <name type="scientific">Lutibacter oricola</name>
    <dbReference type="NCBI Taxonomy" id="762486"/>
    <lineage>
        <taxon>Bacteria</taxon>
        <taxon>Pseudomonadati</taxon>
        <taxon>Bacteroidota</taxon>
        <taxon>Flavobacteriia</taxon>
        <taxon>Flavobacteriales</taxon>
        <taxon>Flavobacteriaceae</taxon>
        <taxon>Lutibacter</taxon>
    </lineage>
</organism>
<dbReference type="OrthoDB" id="188639at2"/>
<dbReference type="RefSeq" id="WP_090124112.1">
    <property type="nucleotide sequence ID" value="NZ_FNNJ01000007.1"/>
</dbReference>
<dbReference type="SUPFAM" id="SSF51126">
    <property type="entry name" value="Pectin lyase-like"/>
    <property type="match status" value="1"/>
</dbReference>
<evidence type="ECO:0000259" key="1">
    <source>
        <dbReference type="Pfam" id="PF12708"/>
    </source>
</evidence>
<dbReference type="InterPro" id="IPR011050">
    <property type="entry name" value="Pectin_lyase_fold/virulence"/>
</dbReference>
<dbReference type="InterPro" id="IPR024535">
    <property type="entry name" value="RHGA/B-epi-like_pectate_lyase"/>
</dbReference>
<gene>
    <name evidence="2" type="ORF">SAMN05444411_10771</name>
</gene>
<keyword evidence="2" id="KW-0456">Lyase</keyword>
<dbReference type="EMBL" id="FNNJ01000007">
    <property type="protein sequence ID" value="SDX62231.1"/>
    <property type="molecule type" value="Genomic_DNA"/>
</dbReference>
<dbReference type="STRING" id="762486.SAMN05444411_10771"/>
<reference evidence="2 3" key="1">
    <citation type="submission" date="2016-10" db="EMBL/GenBank/DDBJ databases">
        <authorList>
            <person name="de Groot N.N."/>
        </authorList>
    </citation>
    <scope>NUCLEOTIDE SEQUENCE [LARGE SCALE GENOMIC DNA]</scope>
    <source>
        <strain evidence="2 3">DSM 24956</strain>
    </source>
</reference>
<feature type="domain" description="Rhamnogalacturonase A/B/Epimerase-like pectate lyase" evidence="1">
    <location>
        <begin position="69"/>
        <end position="146"/>
    </location>
</feature>
<keyword evidence="3" id="KW-1185">Reference proteome</keyword>
<name>A0A1H3D750_9FLAO</name>
<accession>A0A1H3D750</accession>
<dbReference type="Proteomes" id="UP000199595">
    <property type="component" value="Unassembled WGS sequence"/>
</dbReference>
<dbReference type="GO" id="GO:0016829">
    <property type="term" value="F:lyase activity"/>
    <property type="evidence" value="ECO:0007669"/>
    <property type="project" value="UniProtKB-KW"/>
</dbReference>
<evidence type="ECO:0000313" key="3">
    <source>
        <dbReference type="Proteomes" id="UP000199595"/>
    </source>
</evidence>
<dbReference type="Pfam" id="PF12708">
    <property type="entry name" value="Pect-lyase_RHGA_epim"/>
    <property type="match status" value="1"/>
</dbReference>
<dbReference type="PROSITE" id="PS51257">
    <property type="entry name" value="PROKAR_LIPOPROTEIN"/>
    <property type="match status" value="1"/>
</dbReference>
<dbReference type="AlphaFoldDB" id="A0A1H3D750"/>
<sequence>MKQFVFLFFTGILFFSCAKKYSEENIWEPKILKQFKQKGIASNLPDYSYAGYAYGEKKIPTVKGKTYTITDFGAIPNDEIDDTNAINKAIETAGKNGGGIVYFPKGKFLVNTDSTKTDIVKINYSNIVLRGSGSAKNGTIIFSGSSTHQAEDNSPWLSPFVFHTGLNLHGTSSFFNVKDLDVFSEIKQDVKAGTSILELNSTKDLNEGDIILIALNNTTDDGNLMNDLMHPLEFEEFQKSYSEAGIQRAASFQYPVEIANIIDNSHIELKQPTRRDLLLKYKPTISKMPMLKNIGVEHFKFESAWDGNYKHHGNREMDYGWGAINLHRVANGWIRDIHIDNYTQTTHLVNSRNVTIEDIKITGKIGHYSPKMYHSSDNLVQNIEVENEVTHGPGLEGCSFGNVYRNISYKFPTPLDLHGMADAGFCPPMYNLYENIVNVKQIAGGAAPQNIPHSGEYNTFWNIGMEGWEDGEFQEIFFSWIWRDSIKFKNELHIDCHKQYLRSILVGVYSSNPEKQLSIEHSFKDRSDEWIYVEGLNTKKPMVNLYETQLKLRLSN</sequence>
<proteinExistence type="predicted"/>
<evidence type="ECO:0000313" key="2">
    <source>
        <dbReference type="EMBL" id="SDX62231.1"/>
    </source>
</evidence>
<dbReference type="InterPro" id="IPR012334">
    <property type="entry name" value="Pectin_lyas_fold"/>
</dbReference>
<protein>
    <submittedName>
        <fullName evidence="2">Pectate lyase superfamily protein</fullName>
    </submittedName>
</protein>
<dbReference type="Gene3D" id="2.160.20.10">
    <property type="entry name" value="Single-stranded right-handed beta-helix, Pectin lyase-like"/>
    <property type="match status" value="2"/>
</dbReference>